<reference evidence="5 6" key="1">
    <citation type="submission" date="2016-03" db="EMBL/GenBank/DDBJ databases">
        <title>Comparative genomics of the ectomycorrhizal sister species Rhizopogon vinicolor and Rhizopogon vesiculosus (Basidiomycota: Boletales) reveals a divergence of the mating type B locus.</title>
        <authorList>
            <person name="Mujic A.B."/>
            <person name="Kuo A."/>
            <person name="Tritt A."/>
            <person name="Lipzen A."/>
            <person name="Chen C."/>
            <person name="Johnson J."/>
            <person name="Sharma A."/>
            <person name="Barry K."/>
            <person name="Grigoriev I.V."/>
            <person name="Spatafora J.W."/>
        </authorList>
    </citation>
    <scope>NUCLEOTIDE SEQUENCE [LARGE SCALE GENOMIC DNA]</scope>
    <source>
        <strain evidence="5 6">AM-OR11-056</strain>
    </source>
</reference>
<dbReference type="InterPro" id="IPR036812">
    <property type="entry name" value="NAD(P)_OxRdtase_dom_sf"/>
</dbReference>
<proteinExistence type="predicted"/>
<dbReference type="GO" id="GO:0016491">
    <property type="term" value="F:oxidoreductase activity"/>
    <property type="evidence" value="ECO:0007669"/>
    <property type="project" value="UniProtKB-KW"/>
</dbReference>
<feature type="domain" description="NADP-dependent oxidoreductase" evidence="4">
    <location>
        <begin position="132"/>
        <end position="442"/>
    </location>
</feature>
<evidence type="ECO:0000259" key="4">
    <source>
        <dbReference type="Pfam" id="PF00248"/>
    </source>
</evidence>
<dbReference type="CDD" id="cd19079">
    <property type="entry name" value="AKR_EcYajO-like"/>
    <property type="match status" value="1"/>
</dbReference>
<dbReference type="PANTHER" id="PTHR43364:SF9">
    <property type="entry name" value="OXIDOREDUCTASE"/>
    <property type="match status" value="1"/>
</dbReference>
<gene>
    <name evidence="5" type="ORF">AZE42_10835</name>
</gene>
<dbReference type="Gene3D" id="3.20.20.100">
    <property type="entry name" value="NADP-dependent oxidoreductase domain"/>
    <property type="match status" value="2"/>
</dbReference>
<dbReference type="GO" id="GO:0005829">
    <property type="term" value="C:cytosol"/>
    <property type="evidence" value="ECO:0007669"/>
    <property type="project" value="UniProtKB-ARBA"/>
</dbReference>
<keyword evidence="1" id="KW-0521">NADP</keyword>
<dbReference type="FunFam" id="3.20.20.100:FF:000004">
    <property type="entry name" value="Oxidoreductase, aldo/keto reductase"/>
    <property type="match status" value="1"/>
</dbReference>
<dbReference type="InterPro" id="IPR050523">
    <property type="entry name" value="AKR_Detox_Biosynth"/>
</dbReference>
<organism evidence="5 6">
    <name type="scientific">Rhizopogon vesiculosus</name>
    <dbReference type="NCBI Taxonomy" id="180088"/>
    <lineage>
        <taxon>Eukaryota</taxon>
        <taxon>Fungi</taxon>
        <taxon>Dikarya</taxon>
        <taxon>Basidiomycota</taxon>
        <taxon>Agaricomycotina</taxon>
        <taxon>Agaricomycetes</taxon>
        <taxon>Agaricomycetidae</taxon>
        <taxon>Boletales</taxon>
        <taxon>Suillineae</taxon>
        <taxon>Rhizopogonaceae</taxon>
        <taxon>Rhizopogon</taxon>
    </lineage>
</organism>
<dbReference type="STRING" id="180088.A0A1J8PKH6"/>
<dbReference type="EMBL" id="LVVM01005941">
    <property type="protein sequence ID" value="OJA09405.1"/>
    <property type="molecule type" value="Genomic_DNA"/>
</dbReference>
<protein>
    <recommendedName>
        <fullName evidence="4">NADP-dependent oxidoreductase domain-containing protein</fullName>
    </recommendedName>
</protein>
<evidence type="ECO:0000256" key="2">
    <source>
        <dbReference type="ARBA" id="ARBA00023002"/>
    </source>
</evidence>
<dbReference type="SUPFAM" id="SSF51430">
    <property type="entry name" value="NAD(P)-linked oxidoreductase"/>
    <property type="match status" value="2"/>
</dbReference>
<dbReference type="OrthoDB" id="1720422at2759"/>
<accession>A0A1J8PKH6</accession>
<feature type="region of interest" description="Disordered" evidence="3">
    <location>
        <begin position="1"/>
        <end position="20"/>
    </location>
</feature>
<dbReference type="InterPro" id="IPR023210">
    <property type="entry name" value="NADP_OxRdtase_dom"/>
</dbReference>
<dbReference type="AlphaFoldDB" id="A0A1J8PKH6"/>
<comment type="caution">
    <text evidence="5">The sequence shown here is derived from an EMBL/GenBank/DDBJ whole genome shotgun (WGS) entry which is preliminary data.</text>
</comment>
<evidence type="ECO:0000256" key="1">
    <source>
        <dbReference type="ARBA" id="ARBA00022857"/>
    </source>
</evidence>
<dbReference type="Proteomes" id="UP000183567">
    <property type="component" value="Unassembled WGS sequence"/>
</dbReference>
<name>A0A1J8PKH6_9AGAM</name>
<keyword evidence="6" id="KW-1185">Reference proteome</keyword>
<evidence type="ECO:0000256" key="3">
    <source>
        <dbReference type="SAM" id="MobiDB-lite"/>
    </source>
</evidence>
<dbReference type="Pfam" id="PF00248">
    <property type="entry name" value="Aldo_ket_red"/>
    <property type="match status" value="1"/>
</dbReference>
<evidence type="ECO:0000313" key="6">
    <source>
        <dbReference type="Proteomes" id="UP000183567"/>
    </source>
</evidence>
<keyword evidence="2" id="KW-0560">Oxidoreductase</keyword>
<dbReference type="PANTHER" id="PTHR43364">
    <property type="entry name" value="NADH-SPECIFIC METHYLGLYOXAL REDUCTASE-RELATED"/>
    <property type="match status" value="1"/>
</dbReference>
<evidence type="ECO:0000313" key="5">
    <source>
        <dbReference type="EMBL" id="OJA09405.1"/>
    </source>
</evidence>
<sequence>MASGVLARPVGTETPRANSAKGTPLEFKLIGGDTTIINRIEELAKKNCKMSQIALAWVRSKVTSPIVGINSVQMLQECIVKGIELTPKEMTYLEEPTTVELTAPTRSPLLNSMPTVEYRTLGKTGLKISVPILGAMSFGSSKWASWVLDEEPSIQIMKAAWDLGINTFDTANVYSNGESERLIARFMKKYNIPRHQIVIATKCNHLVAHDPSIWSFFRTDLKQLHEYVNQSGQSRAAIFNAVDASIARLETPYIDLLQIHRFDPSVTPEETMKALHDLVQSGKVRYIGASSMRCWQFAMLNEVAAKNGWTKFVSMQDEYSLLYREDEREMHAYCKHNGIGIIPWSPLAAGVLARPIGTETTRVNSVNGAVPAKKLIGGDTTIVNRVEELAKKKNCKMGQIALAWVGAKVASPIVGVNSVQRLQESIVRGIELTPEEMTYLEEPYEPKVVRGHL</sequence>